<organism evidence="2 3">
    <name type="scientific">Vibrio marisflavi CECT 7928</name>
    <dbReference type="NCBI Taxonomy" id="634439"/>
    <lineage>
        <taxon>Bacteria</taxon>
        <taxon>Pseudomonadati</taxon>
        <taxon>Pseudomonadota</taxon>
        <taxon>Gammaproteobacteria</taxon>
        <taxon>Vibrionales</taxon>
        <taxon>Vibrionaceae</taxon>
        <taxon>Vibrio</taxon>
    </lineage>
</organism>
<dbReference type="InterPro" id="IPR006669">
    <property type="entry name" value="MgtE_transporter"/>
</dbReference>
<dbReference type="PROSITE" id="PS50042">
    <property type="entry name" value="CNMP_BINDING_3"/>
    <property type="match status" value="1"/>
</dbReference>
<dbReference type="InterPro" id="IPR046342">
    <property type="entry name" value="CBS_dom_sf"/>
</dbReference>
<dbReference type="Pfam" id="PF03445">
    <property type="entry name" value="DUF294"/>
    <property type="match status" value="1"/>
</dbReference>
<name>A0ABN8EBZ8_9VIBR</name>
<dbReference type="Pfam" id="PF10335">
    <property type="entry name" value="DUF294_C"/>
    <property type="match status" value="1"/>
</dbReference>
<dbReference type="PANTHER" id="PTHR43773">
    <property type="entry name" value="MAGNESIUM TRANSPORTER MGTE"/>
    <property type="match status" value="1"/>
</dbReference>
<dbReference type="Gene3D" id="2.60.120.10">
    <property type="entry name" value="Jelly Rolls"/>
    <property type="match status" value="1"/>
</dbReference>
<gene>
    <name evidence="2" type="ORF">VMF7928_04198</name>
</gene>
<dbReference type="PANTHER" id="PTHR43773:SF1">
    <property type="entry name" value="MAGNESIUM TRANSPORTER MGTE"/>
    <property type="match status" value="1"/>
</dbReference>
<dbReference type="InterPro" id="IPR005105">
    <property type="entry name" value="GlnD_Uridyltrans_N"/>
</dbReference>
<dbReference type="Proteomes" id="UP000838748">
    <property type="component" value="Unassembled WGS sequence"/>
</dbReference>
<dbReference type="CDD" id="cd05401">
    <property type="entry name" value="NT_GlnE_GlnD_like"/>
    <property type="match status" value="1"/>
</dbReference>
<keyword evidence="3" id="KW-1185">Reference proteome</keyword>
<sequence>MPDKFNMHTAPFDRLSEAEQLTVRGALDIAYYRENDPIIRSEHSSDSLFVIIKGAVEKRSSDGNEVLSHFVAEDLFDAKVLIEGYSKHQYIALEDTLCYLLPQSVFLNLYNTNPQFAVFFDTSLAKKQELVEMAKKQQNLAEFILTKVNSAIYHPSILFEPDTPINVVTEQLQSHNIDAALVKLRENDPRLESHPSSPHFAIITRTDLLHAVMIDSKPLDTAVAQVASFPVLNVSDGDYLFNAMITMTQNRVKRLMVCKDEEAVGMLDMLQILSSFSTHSHVLTLRIARAGSIEELKSVSTNQRKLVQQLLENGIHTRFLMDLIATINDQIIERAFELTVPHEHHQECCLIVLGSEGRKEQILKTDQDNALILRDNSDWPHCHQTMKTLTSTLSELGYPLCPGNIMVSNPEWVKTQREWKETVKEWATSSQGQDVMSLAILSDARAAAGNHMLLAPIKQNISKHMQDKSLLISEFAKPALGFSTPLTVFGNLKQQKSGLDIKQGGIFPIVHGIRSLSLEHGIAATSTFDRVDALSDQSVLDRETGDNIAEALKLFIKLRLSQQLNSSKGMSNVIDVEKLDRAERDILRHSLKVVKKFKQWLEYHYQIRD</sequence>
<reference evidence="2" key="1">
    <citation type="submission" date="2021-11" db="EMBL/GenBank/DDBJ databases">
        <authorList>
            <person name="Rodrigo-Torres L."/>
            <person name="Arahal R. D."/>
            <person name="Lucena T."/>
        </authorList>
    </citation>
    <scope>NUCLEOTIDE SEQUENCE</scope>
    <source>
        <strain evidence="2">CECT 7928</strain>
    </source>
</reference>
<comment type="caution">
    <text evidence="2">The sequence shown here is derived from an EMBL/GenBank/DDBJ whole genome shotgun (WGS) entry which is preliminary data.</text>
</comment>
<dbReference type="SUPFAM" id="SSF54631">
    <property type="entry name" value="CBS-domain pair"/>
    <property type="match status" value="1"/>
</dbReference>
<dbReference type="InterPro" id="IPR014710">
    <property type="entry name" value="RmlC-like_jellyroll"/>
</dbReference>
<dbReference type="RefSeq" id="WP_237363677.1">
    <property type="nucleotide sequence ID" value="NZ_CAKLDM010000003.1"/>
</dbReference>
<feature type="domain" description="Cyclic nucleotide-binding" evidence="1">
    <location>
        <begin position="11"/>
        <end position="109"/>
    </location>
</feature>
<dbReference type="Pfam" id="PF00027">
    <property type="entry name" value="cNMP_binding"/>
    <property type="match status" value="1"/>
</dbReference>
<evidence type="ECO:0000313" key="2">
    <source>
        <dbReference type="EMBL" id="CAH0542773.1"/>
    </source>
</evidence>
<accession>A0ABN8EBZ8</accession>
<dbReference type="InterPro" id="IPR018821">
    <property type="entry name" value="DUF294_put_nucleoTrafse_sb-bd"/>
</dbReference>
<dbReference type="EMBL" id="CAKLDM010000003">
    <property type="protein sequence ID" value="CAH0542773.1"/>
    <property type="molecule type" value="Genomic_DNA"/>
</dbReference>
<protein>
    <recommendedName>
        <fullName evidence="1">Cyclic nucleotide-binding domain-containing protein</fullName>
    </recommendedName>
</protein>
<dbReference type="CDD" id="cd00038">
    <property type="entry name" value="CAP_ED"/>
    <property type="match status" value="1"/>
</dbReference>
<dbReference type="Gene3D" id="3.10.580.10">
    <property type="entry name" value="CBS-domain"/>
    <property type="match status" value="1"/>
</dbReference>
<proteinExistence type="predicted"/>
<dbReference type="InterPro" id="IPR018490">
    <property type="entry name" value="cNMP-bd_dom_sf"/>
</dbReference>
<evidence type="ECO:0000259" key="1">
    <source>
        <dbReference type="PROSITE" id="PS50042"/>
    </source>
</evidence>
<evidence type="ECO:0000313" key="3">
    <source>
        <dbReference type="Proteomes" id="UP000838748"/>
    </source>
</evidence>
<dbReference type="InterPro" id="IPR000595">
    <property type="entry name" value="cNMP-bd_dom"/>
</dbReference>
<dbReference type="SUPFAM" id="SSF51206">
    <property type="entry name" value="cAMP-binding domain-like"/>
    <property type="match status" value="1"/>
</dbReference>